<protein>
    <submittedName>
        <fullName evidence="1">Uncharacterized protein</fullName>
    </submittedName>
</protein>
<sequence length="95" mass="10393">MTLKHQFSEVNVKINTEDVGKVEAVGDLHISNVFSSAVVYMSKSSSFPKNVSFTSNSVIQTLEPFQKNDNGIYSNSNIVYANGDYSEQSTPAVPL</sequence>
<comment type="caution">
    <text evidence="1">The sequence shown here is derived from an EMBL/GenBank/DDBJ whole genome shotgun (WGS) entry which is preliminary data.</text>
</comment>
<reference evidence="1 2" key="1">
    <citation type="submission" date="2020-08" db="EMBL/GenBank/DDBJ databases">
        <title>Sphingobacterium sp. DN04309 isolated from aquaculture water.</title>
        <authorList>
            <person name="Zhang M."/>
        </authorList>
    </citation>
    <scope>NUCLEOTIDE SEQUENCE [LARGE SCALE GENOMIC DNA]</scope>
    <source>
        <strain evidence="1 2">DN04309</strain>
    </source>
</reference>
<dbReference type="Proteomes" id="UP000651271">
    <property type="component" value="Unassembled WGS sequence"/>
</dbReference>
<accession>A0ABR7YA86</accession>
<keyword evidence="2" id="KW-1185">Reference proteome</keyword>
<gene>
    <name evidence="1" type="ORF">H8B04_01260</name>
</gene>
<name>A0ABR7YA86_9SPHI</name>
<organism evidence="1 2">
    <name type="scientific">Sphingobacterium litopenaei</name>
    <dbReference type="NCBI Taxonomy" id="2763500"/>
    <lineage>
        <taxon>Bacteria</taxon>
        <taxon>Pseudomonadati</taxon>
        <taxon>Bacteroidota</taxon>
        <taxon>Sphingobacteriia</taxon>
        <taxon>Sphingobacteriales</taxon>
        <taxon>Sphingobacteriaceae</taxon>
        <taxon>Sphingobacterium</taxon>
    </lineage>
</organism>
<dbReference type="EMBL" id="JACOIJ010000001">
    <property type="protein sequence ID" value="MBD1428202.1"/>
    <property type="molecule type" value="Genomic_DNA"/>
</dbReference>
<evidence type="ECO:0000313" key="1">
    <source>
        <dbReference type="EMBL" id="MBD1428202.1"/>
    </source>
</evidence>
<evidence type="ECO:0000313" key="2">
    <source>
        <dbReference type="Proteomes" id="UP000651271"/>
    </source>
</evidence>
<dbReference type="RefSeq" id="WP_190301199.1">
    <property type="nucleotide sequence ID" value="NZ_JACOIJ010000001.1"/>
</dbReference>
<proteinExistence type="predicted"/>